<accession>A0AA88DD94</accession>
<evidence type="ECO:0000313" key="2">
    <source>
        <dbReference type="EMBL" id="GMN55268.1"/>
    </source>
</evidence>
<protein>
    <submittedName>
        <fullName evidence="2">Uncharacterized protein</fullName>
    </submittedName>
</protein>
<feature type="region of interest" description="Disordered" evidence="1">
    <location>
        <begin position="211"/>
        <end position="232"/>
    </location>
</feature>
<proteinExistence type="predicted"/>
<feature type="region of interest" description="Disordered" evidence="1">
    <location>
        <begin position="133"/>
        <end position="192"/>
    </location>
</feature>
<gene>
    <name evidence="2" type="ORF">TIFTF001_024381</name>
</gene>
<sequence length="254" mass="28876">MGRRVSGRHSSAGERRRALFQMVDTASFRRSLDSWSWRRKRDNHNQNQSKSSVAVGCFDRKERKDGLLLTHDQRRRLEHRIIVSPPGCGDGDGGGIQCYNDERWSDVQPSDLLYLRSEMIMSDSRRFSSSAGAAAASSGSAWAKSVGSRNDKDRKRQDVEEEEGEERSRVHNLHSSSSSTIDGIDDHDYDGISGRRVINTRSVSEITGLTRLSSNDNNSRRATNDTNQQRRQQGLIRRWLSWVSQLKPPQQEMV</sequence>
<dbReference type="Proteomes" id="UP001187192">
    <property type="component" value="Unassembled WGS sequence"/>
</dbReference>
<evidence type="ECO:0000313" key="3">
    <source>
        <dbReference type="Proteomes" id="UP001187192"/>
    </source>
</evidence>
<evidence type="ECO:0000256" key="1">
    <source>
        <dbReference type="SAM" id="MobiDB-lite"/>
    </source>
</evidence>
<comment type="caution">
    <text evidence="2">The sequence shown here is derived from an EMBL/GenBank/DDBJ whole genome shotgun (WGS) entry which is preliminary data.</text>
</comment>
<reference evidence="2" key="1">
    <citation type="submission" date="2023-07" db="EMBL/GenBank/DDBJ databases">
        <title>draft genome sequence of fig (Ficus carica).</title>
        <authorList>
            <person name="Takahashi T."/>
            <person name="Nishimura K."/>
        </authorList>
    </citation>
    <scope>NUCLEOTIDE SEQUENCE</scope>
</reference>
<feature type="compositionally biased region" description="Low complexity" evidence="1">
    <location>
        <begin position="133"/>
        <end position="148"/>
    </location>
</feature>
<keyword evidence="3" id="KW-1185">Reference proteome</keyword>
<organism evidence="2 3">
    <name type="scientific">Ficus carica</name>
    <name type="common">Common fig</name>
    <dbReference type="NCBI Taxonomy" id="3494"/>
    <lineage>
        <taxon>Eukaryota</taxon>
        <taxon>Viridiplantae</taxon>
        <taxon>Streptophyta</taxon>
        <taxon>Embryophyta</taxon>
        <taxon>Tracheophyta</taxon>
        <taxon>Spermatophyta</taxon>
        <taxon>Magnoliopsida</taxon>
        <taxon>eudicotyledons</taxon>
        <taxon>Gunneridae</taxon>
        <taxon>Pentapetalae</taxon>
        <taxon>rosids</taxon>
        <taxon>fabids</taxon>
        <taxon>Rosales</taxon>
        <taxon>Moraceae</taxon>
        <taxon>Ficeae</taxon>
        <taxon>Ficus</taxon>
    </lineage>
</organism>
<feature type="compositionally biased region" description="Basic and acidic residues" evidence="1">
    <location>
        <begin position="149"/>
        <end position="158"/>
    </location>
</feature>
<dbReference type="AlphaFoldDB" id="A0AA88DD94"/>
<dbReference type="EMBL" id="BTGU01000056">
    <property type="protein sequence ID" value="GMN55268.1"/>
    <property type="molecule type" value="Genomic_DNA"/>
</dbReference>
<name>A0AA88DD94_FICCA</name>